<dbReference type="PANTHER" id="PTHR46711">
    <property type="entry name" value="HISTONE-LYSINE N-METHYLTRANSFERASE SETD2"/>
    <property type="match status" value="1"/>
</dbReference>
<keyword evidence="6" id="KW-0805">Transcription regulation</keyword>
<evidence type="ECO:0000256" key="4">
    <source>
        <dbReference type="ARBA" id="ARBA00022679"/>
    </source>
</evidence>
<dbReference type="EC" id="2.1.1.359" evidence="2"/>
<dbReference type="SUPFAM" id="SSF82199">
    <property type="entry name" value="SET domain"/>
    <property type="match status" value="1"/>
</dbReference>
<dbReference type="EMBL" id="JARKIK010000058">
    <property type="protein sequence ID" value="KAK8732104.1"/>
    <property type="molecule type" value="Genomic_DNA"/>
</dbReference>
<evidence type="ECO:0000256" key="1">
    <source>
        <dbReference type="ARBA" id="ARBA00004123"/>
    </source>
</evidence>
<feature type="compositionally biased region" description="Basic and acidic residues" evidence="9">
    <location>
        <begin position="117"/>
        <end position="135"/>
    </location>
</feature>
<evidence type="ECO:0000256" key="9">
    <source>
        <dbReference type="SAM" id="MobiDB-lite"/>
    </source>
</evidence>
<evidence type="ECO:0000256" key="8">
    <source>
        <dbReference type="ARBA" id="ARBA00023242"/>
    </source>
</evidence>
<dbReference type="Gene3D" id="1.10.1740.100">
    <property type="entry name" value="Set2, Rpb1 interacting domain"/>
    <property type="match status" value="1"/>
</dbReference>
<keyword evidence="13" id="KW-1185">Reference proteome</keyword>
<dbReference type="AlphaFoldDB" id="A0AAW0X243"/>
<dbReference type="SMART" id="SM00508">
    <property type="entry name" value="PostSET"/>
    <property type="match status" value="1"/>
</dbReference>
<reference evidence="12 13" key="1">
    <citation type="journal article" date="2024" name="BMC Genomics">
        <title>Genome assembly of redclaw crayfish (Cherax quadricarinatus) provides insights into its immune adaptation and hypoxia tolerance.</title>
        <authorList>
            <person name="Liu Z."/>
            <person name="Zheng J."/>
            <person name="Li H."/>
            <person name="Fang K."/>
            <person name="Wang S."/>
            <person name="He J."/>
            <person name="Zhou D."/>
            <person name="Weng S."/>
            <person name="Chi M."/>
            <person name="Gu Z."/>
            <person name="He J."/>
            <person name="Li F."/>
            <person name="Wang M."/>
        </authorList>
    </citation>
    <scope>NUCLEOTIDE SEQUENCE [LARGE SCALE GENOMIC DNA]</scope>
    <source>
        <strain evidence="12">ZL_2023a</strain>
    </source>
</reference>
<dbReference type="GO" id="GO:0005634">
    <property type="term" value="C:nucleus"/>
    <property type="evidence" value="ECO:0007669"/>
    <property type="project" value="TreeGrafter"/>
</dbReference>
<dbReference type="InterPro" id="IPR038190">
    <property type="entry name" value="SRI_sf"/>
</dbReference>
<dbReference type="GO" id="GO:0140955">
    <property type="term" value="F:histone H3K36 trimethyltransferase activity"/>
    <property type="evidence" value="ECO:0007669"/>
    <property type="project" value="UniProtKB-EC"/>
</dbReference>
<dbReference type="PROSITE" id="PS50868">
    <property type="entry name" value="POST_SET"/>
    <property type="match status" value="1"/>
</dbReference>
<accession>A0AAW0X243</accession>
<feature type="domain" description="SET" evidence="10">
    <location>
        <begin position="1"/>
        <end position="91"/>
    </location>
</feature>
<evidence type="ECO:0000259" key="11">
    <source>
        <dbReference type="PROSITE" id="PS50868"/>
    </source>
</evidence>
<dbReference type="InterPro" id="IPR013257">
    <property type="entry name" value="SRI"/>
</dbReference>
<comment type="subcellular location">
    <subcellularLocation>
        <location evidence="1">Nucleus</location>
    </subcellularLocation>
</comment>
<sequence>MEYVGEVFDTREFKRRRKEYAREHSSHFYFMALKSDQLIDATRKGNISRFINHSCDPNSETQKWTVNGELRIGFFTKKYVEAGEELSFDYRLERYGREPQRCYCGTPVCRGWLGESPDEKTKEEKDEERRKEERDKRKREERRAYFEDIDLGDEIDKLNSHRLRNRQDTLNLSRLMVRAEDFSSRVMLLQLLQTGEPACRRLFLDYHGLKVLWSWMADLGFSQEHTALKIEILKTLECLPITNKTQLTDSRVLALVERWSTQTYDTSSTHSPPPPPPPKTDLLGTVSLSSDSESNKKTSDTSEESDIEMETKTIPNSIEGSSADDSSLDSEVEQPSLSVKKMVEGTMAEEESSDSSQSDGKENPTICGKTNGKRLAVEPGEDDEAVVDQKSVNIEKEAQETLELHRTVIALAIKLLDTWKSLKEFFRIPKKERIELMKEHEREVDRGYKEYLDREQDDDRDRRDKDRYNRRDSYYDRRRRSPDRERDKDRHRRGGNRNDRDTREDKSSDSPKMSKEQRRQLFALKSKERAATAIADNSDSARRIKDTFRSKMATFIVGVLNPYRRGDCKEGKITCTEDFKYLARKLTHFVMVKELKQLHSIDALEYSDSVKHKTRDFVRKYMSKYGAVFKRDPSDTKEY</sequence>
<evidence type="ECO:0000313" key="13">
    <source>
        <dbReference type="Proteomes" id="UP001445076"/>
    </source>
</evidence>
<evidence type="ECO:0000256" key="7">
    <source>
        <dbReference type="ARBA" id="ARBA00023163"/>
    </source>
</evidence>
<keyword evidence="8" id="KW-0539">Nucleus</keyword>
<evidence type="ECO:0000259" key="10">
    <source>
        <dbReference type="PROSITE" id="PS50280"/>
    </source>
</evidence>
<dbReference type="PROSITE" id="PS50280">
    <property type="entry name" value="SET"/>
    <property type="match status" value="1"/>
</dbReference>
<evidence type="ECO:0000256" key="6">
    <source>
        <dbReference type="ARBA" id="ARBA00023015"/>
    </source>
</evidence>
<dbReference type="InterPro" id="IPR042294">
    <property type="entry name" value="SETD2_animal"/>
</dbReference>
<dbReference type="InterPro" id="IPR001214">
    <property type="entry name" value="SET_dom"/>
</dbReference>
<dbReference type="Gene3D" id="2.170.270.10">
    <property type="entry name" value="SET domain"/>
    <property type="match status" value="1"/>
</dbReference>
<feature type="region of interest" description="Disordered" evidence="9">
    <location>
        <begin position="115"/>
        <end position="137"/>
    </location>
</feature>
<keyword evidence="5" id="KW-0949">S-adenosyl-L-methionine</keyword>
<proteinExistence type="predicted"/>
<reference evidence="12" key="2">
    <citation type="submission" date="2024-01" db="EMBL/GenBank/DDBJ databases">
        <authorList>
            <person name="He J."/>
            <person name="Wang M."/>
            <person name="Zheng J."/>
            <person name="Liu Z."/>
        </authorList>
    </citation>
    <scope>NUCLEOTIDE SEQUENCE</scope>
    <source>
        <strain evidence="12">ZL_2023a</strain>
        <tissue evidence="12">Muscle</tissue>
    </source>
</reference>
<dbReference type="GO" id="GO:0005694">
    <property type="term" value="C:chromosome"/>
    <property type="evidence" value="ECO:0007669"/>
    <property type="project" value="InterPro"/>
</dbReference>
<feature type="compositionally biased region" description="Basic and acidic residues" evidence="9">
    <location>
        <begin position="454"/>
        <end position="488"/>
    </location>
</feature>
<dbReference type="GO" id="GO:0032259">
    <property type="term" value="P:methylation"/>
    <property type="evidence" value="ECO:0007669"/>
    <property type="project" value="UniProtKB-KW"/>
</dbReference>
<dbReference type="GO" id="GO:0006355">
    <property type="term" value="P:regulation of DNA-templated transcription"/>
    <property type="evidence" value="ECO:0007669"/>
    <property type="project" value="InterPro"/>
</dbReference>
<dbReference type="InterPro" id="IPR003616">
    <property type="entry name" value="Post-SET_dom"/>
</dbReference>
<dbReference type="SMART" id="SM00317">
    <property type="entry name" value="SET"/>
    <property type="match status" value="1"/>
</dbReference>
<keyword evidence="3" id="KW-0489">Methyltransferase</keyword>
<feature type="compositionally biased region" description="Basic and acidic residues" evidence="9">
    <location>
        <begin position="496"/>
        <end position="518"/>
    </location>
</feature>
<protein>
    <recommendedName>
        <fullName evidence="2">[histone H3]-lysine(36) N-trimethyltransferase</fullName>
        <ecNumber evidence="2">2.1.1.359</ecNumber>
    </recommendedName>
</protein>
<feature type="domain" description="Post-SET" evidence="11">
    <location>
        <begin position="98"/>
        <end position="114"/>
    </location>
</feature>
<evidence type="ECO:0000256" key="3">
    <source>
        <dbReference type="ARBA" id="ARBA00022603"/>
    </source>
</evidence>
<dbReference type="EMBL" id="JARKIK010000058">
    <property type="protein sequence ID" value="KAK8732105.1"/>
    <property type="molecule type" value="Genomic_DNA"/>
</dbReference>
<evidence type="ECO:0000313" key="12">
    <source>
        <dbReference type="EMBL" id="KAK8732104.1"/>
    </source>
</evidence>
<keyword evidence="7" id="KW-0804">Transcription</keyword>
<dbReference type="InterPro" id="IPR046341">
    <property type="entry name" value="SET_dom_sf"/>
</dbReference>
<feature type="region of interest" description="Disordered" evidence="9">
    <location>
        <begin position="454"/>
        <end position="518"/>
    </location>
</feature>
<dbReference type="Pfam" id="PF08236">
    <property type="entry name" value="SRI"/>
    <property type="match status" value="1"/>
</dbReference>
<evidence type="ECO:0000256" key="5">
    <source>
        <dbReference type="ARBA" id="ARBA00022691"/>
    </source>
</evidence>
<dbReference type="Pfam" id="PF00856">
    <property type="entry name" value="SET"/>
    <property type="match status" value="1"/>
</dbReference>
<comment type="caution">
    <text evidence="12">The sequence shown here is derived from an EMBL/GenBank/DDBJ whole genome shotgun (WGS) entry which is preliminary data.</text>
</comment>
<feature type="region of interest" description="Disordered" evidence="9">
    <location>
        <begin position="263"/>
        <end position="389"/>
    </location>
</feature>
<dbReference type="Proteomes" id="UP001445076">
    <property type="component" value="Unassembled WGS sequence"/>
</dbReference>
<name>A0AAW0X243_CHEQU</name>
<feature type="compositionally biased region" description="Polar residues" evidence="9">
    <location>
        <begin position="313"/>
        <end position="325"/>
    </location>
</feature>
<evidence type="ECO:0000256" key="2">
    <source>
        <dbReference type="ARBA" id="ARBA00012178"/>
    </source>
</evidence>
<gene>
    <name evidence="12" type="ORF">OTU49_007184</name>
</gene>
<dbReference type="PANTHER" id="PTHR46711:SF1">
    <property type="entry name" value="HISTONE-LYSINE N-METHYLTRANSFERASE SETD2"/>
    <property type="match status" value="1"/>
</dbReference>
<keyword evidence="4" id="KW-0808">Transferase</keyword>
<organism evidence="12 13">
    <name type="scientific">Cherax quadricarinatus</name>
    <name type="common">Australian red claw crayfish</name>
    <dbReference type="NCBI Taxonomy" id="27406"/>
    <lineage>
        <taxon>Eukaryota</taxon>
        <taxon>Metazoa</taxon>
        <taxon>Ecdysozoa</taxon>
        <taxon>Arthropoda</taxon>
        <taxon>Crustacea</taxon>
        <taxon>Multicrustacea</taxon>
        <taxon>Malacostraca</taxon>
        <taxon>Eumalacostraca</taxon>
        <taxon>Eucarida</taxon>
        <taxon>Decapoda</taxon>
        <taxon>Pleocyemata</taxon>
        <taxon>Astacidea</taxon>
        <taxon>Parastacoidea</taxon>
        <taxon>Parastacidae</taxon>
        <taxon>Cherax</taxon>
    </lineage>
</organism>